<feature type="domain" description="VWFA" evidence="2">
    <location>
        <begin position="986"/>
        <end position="1177"/>
    </location>
</feature>
<keyword evidence="4" id="KW-1185">Reference proteome</keyword>
<dbReference type="PROSITE" id="PS50234">
    <property type="entry name" value="VWFA"/>
    <property type="match status" value="2"/>
</dbReference>
<dbReference type="InterPro" id="IPR019960">
    <property type="entry name" value="T1SS_VCA0849"/>
</dbReference>
<proteinExistence type="predicted"/>
<dbReference type="eggNOG" id="COG2304">
    <property type="taxonomic scope" value="Bacteria"/>
</dbReference>
<dbReference type="Pfam" id="PF00353">
    <property type="entry name" value="HemolysinCabind"/>
    <property type="match status" value="2"/>
</dbReference>
<dbReference type="NCBIfam" id="TIGR03661">
    <property type="entry name" value="T1SS_VCA0849"/>
    <property type="match status" value="1"/>
</dbReference>
<dbReference type="SUPFAM" id="SSF53300">
    <property type="entry name" value="vWA-like"/>
    <property type="match status" value="2"/>
</dbReference>
<evidence type="ECO:0000259" key="2">
    <source>
        <dbReference type="PROSITE" id="PS50234"/>
    </source>
</evidence>
<dbReference type="KEGG" id="pkc:PKB_3987"/>
<dbReference type="Gene3D" id="3.40.50.410">
    <property type="entry name" value="von Willebrand factor, type A domain"/>
    <property type="match status" value="2"/>
</dbReference>
<dbReference type="Pfam" id="PF19116">
    <property type="entry name" value="DUF5801"/>
    <property type="match status" value="6"/>
</dbReference>
<reference evidence="3 4" key="1">
    <citation type="submission" date="2013-03" db="EMBL/GenBank/DDBJ databases">
        <authorList>
            <person name="Linke B."/>
        </authorList>
    </citation>
    <scope>NUCLEOTIDE SEQUENCE [LARGE SCALE GENOMIC DNA]</scope>
    <source>
        <strain evidence="3 4">B13</strain>
    </source>
</reference>
<name>A0A024HKB6_PSEKB</name>
<dbReference type="PATRIC" id="fig|1301098.3.peg.3990"/>
<keyword evidence="1" id="KW-0106">Calcium</keyword>
<dbReference type="Pfam" id="PF00092">
    <property type="entry name" value="VWA"/>
    <property type="match status" value="1"/>
</dbReference>
<evidence type="ECO:0000313" key="3">
    <source>
        <dbReference type="EMBL" id="CDF85316.1"/>
    </source>
</evidence>
<reference evidence="3 4" key="2">
    <citation type="submission" date="2014-05" db="EMBL/GenBank/DDBJ databases">
        <title>Genome sequence of the 3-chlorobenzoate degrading bacterium Pseudomonas knackmussii B13 shows multiple evidence for horizontal gene transfer.</title>
        <authorList>
            <person name="Miyazaki R."/>
            <person name="Bertelli C."/>
            <person name="Falquet L."/>
            <person name="Robinson-Rechavi M."/>
            <person name="Gharib W."/>
            <person name="Roy S."/>
            <person name="Van der Meer J.R."/>
        </authorList>
    </citation>
    <scope>NUCLEOTIDE SEQUENCE [LARGE SCALE GENOMIC DNA]</scope>
    <source>
        <strain evidence="3 4">B13</strain>
    </source>
</reference>
<dbReference type="PRINTS" id="PR00313">
    <property type="entry name" value="CABNDNGRPT"/>
</dbReference>
<gene>
    <name evidence="3" type="ORF">PKB_3987</name>
</gene>
<dbReference type="CDD" id="cd00198">
    <property type="entry name" value="vWFA"/>
    <property type="match status" value="2"/>
</dbReference>
<dbReference type="InterPro" id="IPR043824">
    <property type="entry name" value="DUF5801"/>
</dbReference>
<dbReference type="eggNOG" id="COG2931">
    <property type="taxonomic scope" value="Bacteria"/>
</dbReference>
<accession>A0A024HKB6</accession>
<dbReference type="InterPro" id="IPR050934">
    <property type="entry name" value="ITIH"/>
</dbReference>
<organism evidence="3 4">
    <name type="scientific">Pseudomonas knackmussii (strain DSM 6978 / CCUG 54928 / LMG 23759 / B13)</name>
    <dbReference type="NCBI Taxonomy" id="1301098"/>
    <lineage>
        <taxon>Bacteria</taxon>
        <taxon>Pseudomonadati</taxon>
        <taxon>Pseudomonadota</taxon>
        <taxon>Gammaproteobacteria</taxon>
        <taxon>Pseudomonadales</taxon>
        <taxon>Pseudomonadaceae</taxon>
        <taxon>Pseudomonas</taxon>
    </lineage>
</organism>
<dbReference type="STRING" id="1301098.PKB_3987"/>
<dbReference type="OrthoDB" id="5192166at2"/>
<dbReference type="SMART" id="SM00327">
    <property type="entry name" value="VWA"/>
    <property type="match status" value="2"/>
</dbReference>
<dbReference type="Pfam" id="PF13519">
    <property type="entry name" value="VWA_2"/>
    <property type="match status" value="1"/>
</dbReference>
<dbReference type="SUPFAM" id="SSF51120">
    <property type="entry name" value="beta-Roll"/>
    <property type="match status" value="1"/>
</dbReference>
<dbReference type="InterPro" id="IPR002035">
    <property type="entry name" value="VWF_A"/>
</dbReference>
<evidence type="ECO:0000313" key="4">
    <source>
        <dbReference type="Proteomes" id="UP000025241"/>
    </source>
</evidence>
<dbReference type="EMBL" id="HG322950">
    <property type="protein sequence ID" value="CDF85316.1"/>
    <property type="molecule type" value="Genomic_DNA"/>
</dbReference>
<feature type="domain" description="VWFA" evidence="2">
    <location>
        <begin position="1362"/>
        <end position="1592"/>
    </location>
</feature>
<dbReference type="GO" id="GO:0005509">
    <property type="term" value="F:calcium ion binding"/>
    <property type="evidence" value="ECO:0007669"/>
    <property type="project" value="InterPro"/>
</dbReference>
<sequence length="1840" mass="184963">MATITDKDGDHASTSLDLGGKLTFLDDGPSISLSGGSLAGLVVDETHLNVDASSANVSSLFSGNYGADGAGTTAYSVTTTDNTDSGLKDTATGQEIFLFNTANGVEGRVGGSGGAVAFAVTVSNGVVTLDQQRALVHPNGNDSNDPLSIGSGKVSLVATITDKDGDHASTSLDLGGKLTFLDDGPSISLSGGSFAGLTVDETNLTIDANSTNVSSLFSGNYGADGAGTTTYSVSTTDNTDSGLKDTATGQEIFLFNTANGVEGRVGGSGGAVAFAVTVSNGVVTLDQQRALVHSNANDPNDPLSIGTGKIGLVATITDKDGDHASTSLDLGGKLTFLDDGPSISLSGGSFAGLTVDETNLTIDANSTNVSSLFSGNYGADGAGTTAYSVTTTDNTDSGLKDTATGQEVFLFNTANGVEGRVGGSNGAVAFAVTVSNGVVTLDQQRALVHPNGNDSNDPLSIGSGKVSLVATITDKDGDHASTSLDLGGKLTFLDDGPSISLSGGSFAGLTVDETNLTIDANSTNVSSLFSGNYGADGAGTTTYSVSTTDNTDSGLKDTATGQEVFLFNTANGVEGRVGGSNGAVAFAVTVSNGVVTLDQQRALVHPNGNDSNDPLSIGSGKVSLVATITDKDGDHASTSLDLGGKLTFLDDGPSISLSGGSFGALTVDETNLSINASSTNVSSLFSSSYGADGAGGVSYQVSTTNNTDSGLKDTATGQEIFLFNTANGVEGRVGGVNGAVAFAVTISNGVVTLDQQRALYHSDPNDANDSLSIGSGKISLVGTVTDGDGDKASVGIDLGGKLSFLDDAPTIGQGSGNVQLTVDETHLGTDASANVTSLFSVNFGADGAASSNSLTYQLTTTNNTDSGLKDTATGQSIFLFKEGSNVVGRVGGSGGAVAFTVSLDGSGNVTLDQQRALVHSNASDPNDPLSLASGKIGLTLTATDGDGDKTTASVDLGSKLTFLDDGPTAVDDNPGCLLVQAPPAVNLTLVLDTSGSMEGNKLTQAKAALINMLHEYAAMGLLIQVSLINFASAASGITHYSFDSASDSGYTSLVNAINGLQADGGTNYQAALTQAQNAVNSVINAPGADPSAINRVYFISDGEPNEGNTNTALTNWQSFLAAHNGTTNNVEAFAVGVGTSITDADLVGIDSHGTPIIVSNPNDLSATLGNLVALDSVSGNVLANDLPVSADGTVRITQVQIGGETFSVDSTGHLTDTNPNASTATATYDSTTGLLTVQTDNGTLTLYMKDSGTHHMGDYTYAVKAGAAFPESGQISETFRYTIVDGDGDTASANLNLCLKYGQPILVLGSNAGDTEGSTPLHTVPSPLGPDHGAISGSFGSDVLVGDAGGVTTTAVPGKNYNIALIVDTSGSMDSASGTTGLTRMDLAKNALINLLNQIKTHDGTINLALVSFSDGSTLTQVNGLNSSNVQTLINVISHLSASGATNYDAALQAASNWFNTEVSGGANAAHNYINLAFFLTDGNPTTYVGDNGNSGSTTNYNDVQHALASASSMLDGTGTFSGADHVAVNAIGIGTGINSTVLQFFDNTSVTGSSSLQLGGQTITDNVGQPQIINTADQLQAALQEGFQQSAPQGVGNDHLIGGDGNDILFGDVINTDALSWTGHAAGTHNGAGYQGLVDYLTAGNGGTAPSQGQLVNYIVAHAQDLNVAGDTRGGNDILEGGKGDDLLFGQGGNDTLLGGDGNDILFGGMGDDTLTGGAGADQFVWQKGETGHDVVKDFNIGEGDSLNLADLLQGETSTAASLSHYLTFSVNAATTTTSISVNPTGASGGATTQTIDLANVDLAAKYAGHAGNGILSAGDTQTVLNGLLHDHAVKVDTV</sequence>
<dbReference type="InterPro" id="IPR011049">
    <property type="entry name" value="Serralysin-like_metalloprot_C"/>
</dbReference>
<evidence type="ECO:0000256" key="1">
    <source>
        <dbReference type="ARBA" id="ARBA00022837"/>
    </source>
</evidence>
<dbReference type="Proteomes" id="UP000025241">
    <property type="component" value="Chromosome I"/>
</dbReference>
<dbReference type="InterPro" id="IPR036465">
    <property type="entry name" value="vWFA_dom_sf"/>
</dbReference>
<dbReference type="PANTHER" id="PTHR10338">
    <property type="entry name" value="INTER-ALPHA-TRYPSIN INHIBITOR HEAVY CHAIN FAMILY MEMBER"/>
    <property type="match status" value="1"/>
</dbReference>
<protein>
    <recommendedName>
        <fullName evidence="2">VWFA domain-containing protein</fullName>
    </recommendedName>
</protein>
<dbReference type="InterPro" id="IPR018511">
    <property type="entry name" value="Hemolysin-typ_Ca-bd_CS"/>
</dbReference>
<dbReference type="HOGENOM" id="CLU_002303_0_0_6"/>
<dbReference type="InterPro" id="IPR001343">
    <property type="entry name" value="Hemolysn_Ca-bd"/>
</dbReference>
<dbReference type="PANTHER" id="PTHR10338:SF108">
    <property type="entry name" value="INTER-ALPHA-TRYPSIN INHIBITOR HEAVY CHAIN H4-LIKE PROTEIN"/>
    <property type="match status" value="1"/>
</dbReference>
<dbReference type="PROSITE" id="PS00330">
    <property type="entry name" value="HEMOLYSIN_CALCIUM"/>
    <property type="match status" value="3"/>
</dbReference>